<feature type="compositionally biased region" description="Basic and acidic residues" evidence="1">
    <location>
        <begin position="63"/>
        <end position="78"/>
    </location>
</feature>
<feature type="compositionally biased region" description="Polar residues" evidence="1">
    <location>
        <begin position="41"/>
        <end position="60"/>
    </location>
</feature>
<evidence type="ECO:0000313" key="4">
    <source>
        <dbReference type="WBParaSite" id="HPLM_0002166601-mRNA-1"/>
    </source>
</evidence>
<evidence type="ECO:0000313" key="3">
    <source>
        <dbReference type="Proteomes" id="UP000268014"/>
    </source>
</evidence>
<reference evidence="4" key="1">
    <citation type="submission" date="2017-02" db="UniProtKB">
        <authorList>
            <consortium name="WormBaseParasite"/>
        </authorList>
    </citation>
    <scope>IDENTIFICATION</scope>
</reference>
<proteinExistence type="predicted"/>
<dbReference type="EMBL" id="UZAF01023829">
    <property type="protein sequence ID" value="VDO91413.1"/>
    <property type="molecule type" value="Genomic_DNA"/>
</dbReference>
<sequence>MLREKGNEPEGPNDFALARADIAYQIEQALRVPREKLHAPPSSSTSSQACMTTDLSSTINYGKPERPLSLRDRTENEQ</sequence>
<name>A0A0N4XBC1_HAEPC</name>
<dbReference type="AlphaFoldDB" id="A0A0N4XBC1"/>
<evidence type="ECO:0000256" key="1">
    <source>
        <dbReference type="SAM" id="MobiDB-lite"/>
    </source>
</evidence>
<accession>A0A0N4XBC1</accession>
<keyword evidence="3" id="KW-1185">Reference proteome</keyword>
<organism evidence="4">
    <name type="scientific">Haemonchus placei</name>
    <name type="common">Barber's pole worm</name>
    <dbReference type="NCBI Taxonomy" id="6290"/>
    <lineage>
        <taxon>Eukaryota</taxon>
        <taxon>Metazoa</taxon>
        <taxon>Ecdysozoa</taxon>
        <taxon>Nematoda</taxon>
        <taxon>Chromadorea</taxon>
        <taxon>Rhabditida</taxon>
        <taxon>Rhabditina</taxon>
        <taxon>Rhabditomorpha</taxon>
        <taxon>Strongyloidea</taxon>
        <taxon>Trichostrongylidae</taxon>
        <taxon>Haemonchus</taxon>
    </lineage>
</organism>
<feature type="region of interest" description="Disordered" evidence="1">
    <location>
        <begin position="34"/>
        <end position="78"/>
    </location>
</feature>
<protein>
    <submittedName>
        <fullName evidence="2 4">Uncharacterized protein</fullName>
    </submittedName>
</protein>
<reference evidence="2 3" key="2">
    <citation type="submission" date="2018-11" db="EMBL/GenBank/DDBJ databases">
        <authorList>
            <consortium name="Pathogen Informatics"/>
        </authorList>
    </citation>
    <scope>NUCLEOTIDE SEQUENCE [LARGE SCALE GENOMIC DNA]</scope>
    <source>
        <strain evidence="2 3">MHpl1</strain>
    </source>
</reference>
<gene>
    <name evidence="2" type="ORF">HPLM_LOCUS21655</name>
</gene>
<dbReference type="Proteomes" id="UP000268014">
    <property type="component" value="Unassembled WGS sequence"/>
</dbReference>
<evidence type="ECO:0000313" key="2">
    <source>
        <dbReference type="EMBL" id="VDO91413.1"/>
    </source>
</evidence>
<dbReference type="WBParaSite" id="HPLM_0002166601-mRNA-1">
    <property type="protein sequence ID" value="HPLM_0002166601-mRNA-1"/>
    <property type="gene ID" value="HPLM_0002166601"/>
</dbReference>